<proteinExistence type="predicted"/>
<evidence type="ECO:0000313" key="2">
    <source>
        <dbReference type="EMBL" id="SMF99228.1"/>
    </source>
</evidence>
<sequence>MGTRSGRRRTGGPRHPRTRAVRLTPDSLRLMHPSTPGT</sequence>
<feature type="region of interest" description="Disordered" evidence="1">
    <location>
        <begin position="1"/>
        <end position="38"/>
    </location>
</feature>
<organism evidence="2 3">
    <name type="scientific">Burkholderia singularis</name>
    <dbReference type="NCBI Taxonomy" id="1503053"/>
    <lineage>
        <taxon>Bacteria</taxon>
        <taxon>Pseudomonadati</taxon>
        <taxon>Pseudomonadota</taxon>
        <taxon>Betaproteobacteria</taxon>
        <taxon>Burkholderiales</taxon>
        <taxon>Burkholderiaceae</taxon>
        <taxon>Burkholderia</taxon>
        <taxon>pseudomallei group</taxon>
    </lineage>
</organism>
<dbReference type="EMBL" id="FXAN01000039">
    <property type="protein sequence ID" value="SMF99228.1"/>
    <property type="molecule type" value="Genomic_DNA"/>
</dbReference>
<dbReference type="Proteomes" id="UP000198460">
    <property type="component" value="Unassembled WGS sequence"/>
</dbReference>
<evidence type="ECO:0000256" key="1">
    <source>
        <dbReference type="SAM" id="MobiDB-lite"/>
    </source>
</evidence>
<reference evidence="2 3" key="1">
    <citation type="submission" date="2017-04" db="EMBL/GenBank/DDBJ databases">
        <authorList>
            <person name="Afonso C.L."/>
            <person name="Miller P.J."/>
            <person name="Scott M.A."/>
            <person name="Spackman E."/>
            <person name="Goraichik I."/>
            <person name="Dimitrov K.M."/>
            <person name="Suarez D.L."/>
            <person name="Swayne D.E."/>
        </authorList>
    </citation>
    <scope>NUCLEOTIDE SEQUENCE [LARGE SCALE GENOMIC DNA]</scope>
    <source>
        <strain evidence="2">LMG 28154</strain>
    </source>
</reference>
<name>A0A238H1V2_9BURK</name>
<accession>A0A238H1V2</accession>
<dbReference type="AlphaFoldDB" id="A0A238H1V2"/>
<gene>
    <name evidence="2" type="ORF">BSIN_2449</name>
</gene>
<feature type="compositionally biased region" description="Basic residues" evidence="1">
    <location>
        <begin position="1"/>
        <end position="20"/>
    </location>
</feature>
<evidence type="ECO:0000313" key="3">
    <source>
        <dbReference type="Proteomes" id="UP000198460"/>
    </source>
</evidence>
<protein>
    <submittedName>
        <fullName evidence="2">Uncharacterized protein</fullName>
    </submittedName>
</protein>